<proteinExistence type="predicted"/>
<dbReference type="Proteomes" id="UP000652219">
    <property type="component" value="Unassembled WGS sequence"/>
</dbReference>
<name>A0A8H6JIY7_9PEZI</name>
<evidence type="ECO:0000313" key="1">
    <source>
        <dbReference type="EMBL" id="KAF6813461.1"/>
    </source>
</evidence>
<sequence>MQRKAGLPAPLPTASRVTTQAIPISVPAWGRRTQATKVLKTKTSVVLEADREEVVAEAEAAFQGIGRRRYRGAKAPQLLEAPTVTSIYASRVDPTSSSHTQSFRSHPSTLAALSLGTCRWILVCFLPSGWSHTSFEGRPPPQGWRCTSSTAVALRACVSHALKVAAAGLILVWEITVQIHQIPHWRLFGDAAASHEARVAF</sequence>
<dbReference type="AlphaFoldDB" id="A0A8H6JIY7"/>
<gene>
    <name evidence="1" type="ORF">CSOJ01_04645</name>
</gene>
<protein>
    <submittedName>
        <fullName evidence="1">Uncharacterized protein</fullName>
    </submittedName>
</protein>
<keyword evidence="2" id="KW-1185">Reference proteome</keyword>
<comment type="caution">
    <text evidence="1">The sequence shown here is derived from an EMBL/GenBank/DDBJ whole genome shotgun (WGS) entry which is preliminary data.</text>
</comment>
<dbReference type="EMBL" id="WIGN01000053">
    <property type="protein sequence ID" value="KAF6813461.1"/>
    <property type="molecule type" value="Genomic_DNA"/>
</dbReference>
<reference evidence="1 2" key="1">
    <citation type="journal article" date="2020" name="Phytopathology">
        <title>Genome Sequence Resources of Colletotrichum truncatum, C. plurivorum, C. musicola, and C. sojae: Four Species Pathogenic to Soybean (Glycine max).</title>
        <authorList>
            <person name="Rogerio F."/>
            <person name="Boufleur T.R."/>
            <person name="Ciampi-Guillardi M."/>
            <person name="Sukno S.A."/>
            <person name="Thon M.R."/>
            <person name="Massola Junior N.S."/>
            <person name="Baroncelli R."/>
        </authorList>
    </citation>
    <scope>NUCLEOTIDE SEQUENCE [LARGE SCALE GENOMIC DNA]</scope>
    <source>
        <strain evidence="1 2">LFN0009</strain>
    </source>
</reference>
<organism evidence="1 2">
    <name type="scientific">Colletotrichum sojae</name>
    <dbReference type="NCBI Taxonomy" id="2175907"/>
    <lineage>
        <taxon>Eukaryota</taxon>
        <taxon>Fungi</taxon>
        <taxon>Dikarya</taxon>
        <taxon>Ascomycota</taxon>
        <taxon>Pezizomycotina</taxon>
        <taxon>Sordariomycetes</taxon>
        <taxon>Hypocreomycetidae</taxon>
        <taxon>Glomerellales</taxon>
        <taxon>Glomerellaceae</taxon>
        <taxon>Colletotrichum</taxon>
        <taxon>Colletotrichum orchidearum species complex</taxon>
    </lineage>
</organism>
<evidence type="ECO:0000313" key="2">
    <source>
        <dbReference type="Proteomes" id="UP000652219"/>
    </source>
</evidence>
<accession>A0A8H6JIY7</accession>